<organism evidence="1 2">
    <name type="scientific">Botrimarina hoheduenensis</name>
    <dbReference type="NCBI Taxonomy" id="2528000"/>
    <lineage>
        <taxon>Bacteria</taxon>
        <taxon>Pseudomonadati</taxon>
        <taxon>Planctomycetota</taxon>
        <taxon>Planctomycetia</taxon>
        <taxon>Pirellulales</taxon>
        <taxon>Lacipirellulaceae</taxon>
        <taxon>Botrimarina</taxon>
    </lineage>
</organism>
<accession>A0A5C5WFI4</accession>
<evidence type="ECO:0000313" key="2">
    <source>
        <dbReference type="Proteomes" id="UP000318995"/>
    </source>
</evidence>
<evidence type="ECO:0008006" key="3">
    <source>
        <dbReference type="Google" id="ProtNLM"/>
    </source>
</evidence>
<comment type="caution">
    <text evidence="1">The sequence shown here is derived from an EMBL/GenBank/DDBJ whole genome shotgun (WGS) entry which is preliminary data.</text>
</comment>
<sequence>MLLNKKPGVDSSRDTSSCCGKLTGTGRELRYFMRSIVPIRRHSACSPRGYSLLELVAALALVAGTLVPALELMRHGLQQSIETDRRLQMASYAVSQMEKQLAATAATWAVGSYTGDYAADNNADIRYAAVCSDDPLNGGVTGLLMDLRVTTYYDANGDDALTSDEPRCDFRTQLGRFSTYEALNP</sequence>
<name>A0A5C5WFI4_9BACT</name>
<proteinExistence type="predicted"/>
<dbReference type="AlphaFoldDB" id="A0A5C5WFI4"/>
<keyword evidence="2" id="KW-1185">Reference proteome</keyword>
<reference evidence="1 2" key="1">
    <citation type="submission" date="2019-02" db="EMBL/GenBank/DDBJ databases">
        <title>Deep-cultivation of Planctomycetes and their phenomic and genomic characterization uncovers novel biology.</title>
        <authorList>
            <person name="Wiegand S."/>
            <person name="Jogler M."/>
            <person name="Boedeker C."/>
            <person name="Pinto D."/>
            <person name="Vollmers J."/>
            <person name="Rivas-Marin E."/>
            <person name="Kohn T."/>
            <person name="Peeters S.H."/>
            <person name="Heuer A."/>
            <person name="Rast P."/>
            <person name="Oberbeckmann S."/>
            <person name="Bunk B."/>
            <person name="Jeske O."/>
            <person name="Meyerdierks A."/>
            <person name="Storesund J.E."/>
            <person name="Kallscheuer N."/>
            <person name="Luecker S."/>
            <person name="Lage O.M."/>
            <person name="Pohl T."/>
            <person name="Merkel B.J."/>
            <person name="Hornburger P."/>
            <person name="Mueller R.-W."/>
            <person name="Bruemmer F."/>
            <person name="Labrenz M."/>
            <person name="Spormann A.M."/>
            <person name="Op Den Camp H."/>
            <person name="Overmann J."/>
            <person name="Amann R."/>
            <person name="Jetten M.S.M."/>
            <person name="Mascher T."/>
            <person name="Medema M.H."/>
            <person name="Devos D.P."/>
            <person name="Kaster A.-K."/>
            <person name="Ovreas L."/>
            <person name="Rohde M."/>
            <person name="Galperin M.Y."/>
            <person name="Jogler C."/>
        </authorList>
    </citation>
    <scope>NUCLEOTIDE SEQUENCE [LARGE SCALE GENOMIC DNA]</scope>
    <source>
        <strain evidence="1 2">Pla111</strain>
    </source>
</reference>
<gene>
    <name evidence="1" type="ORF">Pla111_06470</name>
</gene>
<protein>
    <recommendedName>
        <fullName evidence="3">Prepilin-type N-terminal cleavage/methylation domain-containing protein</fullName>
    </recommendedName>
</protein>
<evidence type="ECO:0000313" key="1">
    <source>
        <dbReference type="EMBL" id="TWT48871.1"/>
    </source>
</evidence>
<dbReference type="Proteomes" id="UP000318995">
    <property type="component" value="Unassembled WGS sequence"/>
</dbReference>
<dbReference type="EMBL" id="SJPH01000001">
    <property type="protein sequence ID" value="TWT48871.1"/>
    <property type="molecule type" value="Genomic_DNA"/>
</dbReference>